<evidence type="ECO:0008006" key="3">
    <source>
        <dbReference type="Google" id="ProtNLM"/>
    </source>
</evidence>
<keyword evidence="2" id="KW-1185">Reference proteome</keyword>
<evidence type="ECO:0000313" key="1">
    <source>
        <dbReference type="EMBL" id="GBM41132.1"/>
    </source>
</evidence>
<evidence type="ECO:0000313" key="2">
    <source>
        <dbReference type="Proteomes" id="UP000499080"/>
    </source>
</evidence>
<dbReference type="Gene3D" id="3.30.420.10">
    <property type="entry name" value="Ribonuclease H-like superfamily/Ribonuclease H"/>
    <property type="match status" value="1"/>
</dbReference>
<dbReference type="Proteomes" id="UP000499080">
    <property type="component" value="Unassembled WGS sequence"/>
</dbReference>
<protein>
    <recommendedName>
        <fullName evidence="3">Tc1-like transposase DDE domain-containing protein</fullName>
    </recommendedName>
</protein>
<dbReference type="PANTHER" id="PTHR47326:SF1">
    <property type="entry name" value="HTH PSQ-TYPE DOMAIN-CONTAINING PROTEIN"/>
    <property type="match status" value="1"/>
</dbReference>
<dbReference type="GO" id="GO:0003676">
    <property type="term" value="F:nucleic acid binding"/>
    <property type="evidence" value="ECO:0007669"/>
    <property type="project" value="InterPro"/>
</dbReference>
<comment type="caution">
    <text evidence="1">The sequence shown here is derived from an EMBL/GenBank/DDBJ whole genome shotgun (WGS) entry which is preliminary data.</text>
</comment>
<reference evidence="1 2" key="1">
    <citation type="journal article" date="2019" name="Sci. Rep.">
        <title>Orb-weaving spider Araneus ventricosus genome elucidates the spidroin gene catalogue.</title>
        <authorList>
            <person name="Kono N."/>
            <person name="Nakamura H."/>
            <person name="Ohtoshi R."/>
            <person name="Moran D.A.P."/>
            <person name="Shinohara A."/>
            <person name="Yoshida Y."/>
            <person name="Fujiwara M."/>
            <person name="Mori M."/>
            <person name="Tomita M."/>
            <person name="Arakawa K."/>
        </authorList>
    </citation>
    <scope>NUCLEOTIDE SEQUENCE [LARGE SCALE GENOMIC DNA]</scope>
</reference>
<dbReference type="PANTHER" id="PTHR47326">
    <property type="entry name" value="TRANSPOSABLE ELEMENT TC3 TRANSPOSASE-LIKE PROTEIN"/>
    <property type="match status" value="1"/>
</dbReference>
<proteinExistence type="predicted"/>
<dbReference type="InterPro" id="IPR036397">
    <property type="entry name" value="RNaseH_sf"/>
</dbReference>
<accession>A0A4Y2FI18</accession>
<name>A0A4Y2FI18_ARAVE</name>
<organism evidence="1 2">
    <name type="scientific">Araneus ventricosus</name>
    <name type="common">Orbweaver spider</name>
    <name type="synonym">Epeira ventricosa</name>
    <dbReference type="NCBI Taxonomy" id="182803"/>
    <lineage>
        <taxon>Eukaryota</taxon>
        <taxon>Metazoa</taxon>
        <taxon>Ecdysozoa</taxon>
        <taxon>Arthropoda</taxon>
        <taxon>Chelicerata</taxon>
        <taxon>Arachnida</taxon>
        <taxon>Araneae</taxon>
        <taxon>Araneomorphae</taxon>
        <taxon>Entelegynae</taxon>
        <taxon>Araneoidea</taxon>
        <taxon>Araneidae</taxon>
        <taxon>Araneus</taxon>
    </lineage>
</organism>
<sequence length="373" mass="42201">MALQNSELPSSFENEVIQTDSENTILRSNLKNISDVKAWIAEYGRNTNTNGIFDIPIHLVYDSCAPDHPTAVPDSCSTCCISCWTPKNDHAPYHAPQPSHVPLQDPGVPTPSVTAIDTYYGFANAMLQFADEGDIDVGNIRFSDEAYFNLDDFVNKQSWRIWGTENPHVAVPSSLYSSKVMVWAAISSKGMIGPFFREQTINAAKHLGIMDEFVAIHYGLDDHWNASWLMQDGARPHRTPAVFDFLTEHFNDRVIALDYDKHTGSGMEWPPYSPDLTPCDFFLWWYLNDLVYHQTPQTVAVLKQHISTACETIPSDIFVRVSRQFCLRLRHVVQMVVILKTSLLNFLKQSLQHFHTGFYFSYYAAPPVSGNGN</sequence>
<dbReference type="AlphaFoldDB" id="A0A4Y2FI18"/>
<gene>
    <name evidence="1" type="ORF">AVEN_21078_1</name>
</gene>
<dbReference type="EMBL" id="BGPR01000953">
    <property type="protein sequence ID" value="GBM41132.1"/>
    <property type="molecule type" value="Genomic_DNA"/>
</dbReference>